<evidence type="ECO:0000313" key="3">
    <source>
        <dbReference type="EMBL" id="KYP78523.1"/>
    </source>
</evidence>
<dbReference type="InterPro" id="IPR032567">
    <property type="entry name" value="RTL1-rel"/>
</dbReference>
<sequence length="258" mass="29334">MTTPPPSSLDLLIDQVSKLTARIGDLSSEVASIKHQPHPPFHSSFSKAPKIRLNCPRFDGSNALDWIFAVTRFFEYHQTPESERLQILSFYMEGPALSWFQWMERNNMLPSWKEFLQSLETRFSPSRFQNVKGRLCKLFQTGSVLQYLNEFEGLANRVTDVPPSFLLECFISGLCSDIQREVLAFQPVPFSEAAELAKLHEENFNSMAPSQRSPSIPISRSSPTPQRPALLPTLVTPTIPFKRLSASEMQIRRDKGLC</sequence>
<dbReference type="Proteomes" id="UP000075243">
    <property type="component" value="Unassembled WGS sequence"/>
</dbReference>
<dbReference type="PANTHER" id="PTHR15503">
    <property type="entry name" value="LDOC1 RELATED"/>
    <property type="match status" value="1"/>
</dbReference>
<feature type="compositionally biased region" description="Low complexity" evidence="1">
    <location>
        <begin position="209"/>
        <end position="228"/>
    </location>
</feature>
<name>A0A151UGU9_CAJCA</name>
<dbReference type="PANTHER" id="PTHR15503:SF22">
    <property type="entry name" value="TRANSPOSON TY3-I GAG POLYPROTEIN"/>
    <property type="match status" value="1"/>
</dbReference>
<keyword evidence="4" id="KW-1185">Reference proteome</keyword>
<feature type="region of interest" description="Disordered" evidence="1">
    <location>
        <begin position="206"/>
        <end position="231"/>
    </location>
</feature>
<dbReference type="EMBL" id="AGCT01053449">
    <property type="protein sequence ID" value="KYP78523.1"/>
    <property type="molecule type" value="Genomic_DNA"/>
</dbReference>
<dbReference type="AlphaFoldDB" id="A0A151UGU9"/>
<dbReference type="Gramene" id="C.cajan_46785.t">
    <property type="protein sequence ID" value="C.cajan_46785.t.cds1"/>
    <property type="gene ID" value="C.cajan_46785"/>
</dbReference>
<dbReference type="InterPro" id="IPR005162">
    <property type="entry name" value="Retrotrans_gag_dom"/>
</dbReference>
<organism evidence="3 4">
    <name type="scientific">Cajanus cajan</name>
    <name type="common">Pigeon pea</name>
    <name type="synonym">Cajanus indicus</name>
    <dbReference type="NCBI Taxonomy" id="3821"/>
    <lineage>
        <taxon>Eukaryota</taxon>
        <taxon>Viridiplantae</taxon>
        <taxon>Streptophyta</taxon>
        <taxon>Embryophyta</taxon>
        <taxon>Tracheophyta</taxon>
        <taxon>Spermatophyta</taxon>
        <taxon>Magnoliopsida</taxon>
        <taxon>eudicotyledons</taxon>
        <taxon>Gunneridae</taxon>
        <taxon>Pentapetalae</taxon>
        <taxon>rosids</taxon>
        <taxon>fabids</taxon>
        <taxon>Fabales</taxon>
        <taxon>Fabaceae</taxon>
        <taxon>Papilionoideae</taxon>
        <taxon>50 kb inversion clade</taxon>
        <taxon>NPAAA clade</taxon>
        <taxon>indigoferoid/millettioid clade</taxon>
        <taxon>Phaseoleae</taxon>
        <taxon>Cajanus</taxon>
    </lineage>
</organism>
<evidence type="ECO:0000256" key="1">
    <source>
        <dbReference type="SAM" id="MobiDB-lite"/>
    </source>
</evidence>
<proteinExistence type="predicted"/>
<dbReference type="Pfam" id="PF03732">
    <property type="entry name" value="Retrotrans_gag"/>
    <property type="match status" value="1"/>
</dbReference>
<evidence type="ECO:0000259" key="2">
    <source>
        <dbReference type="Pfam" id="PF03732"/>
    </source>
</evidence>
<dbReference type="OMA" id="WIFAVTR"/>
<accession>A0A151UGU9</accession>
<feature type="domain" description="Retrotransposon gag" evidence="2">
    <location>
        <begin position="87"/>
        <end position="174"/>
    </location>
</feature>
<protein>
    <recommendedName>
        <fullName evidence="2">Retrotransposon gag domain-containing protein</fullName>
    </recommendedName>
</protein>
<comment type="caution">
    <text evidence="3">The sequence shown here is derived from an EMBL/GenBank/DDBJ whole genome shotgun (WGS) entry which is preliminary data.</text>
</comment>
<reference evidence="3" key="1">
    <citation type="journal article" date="2012" name="Nat. Biotechnol.">
        <title>Draft genome sequence of pigeonpea (Cajanus cajan), an orphan legume crop of resource-poor farmers.</title>
        <authorList>
            <person name="Varshney R.K."/>
            <person name="Chen W."/>
            <person name="Li Y."/>
            <person name="Bharti A.K."/>
            <person name="Saxena R.K."/>
            <person name="Schlueter J.A."/>
            <person name="Donoghue M.T."/>
            <person name="Azam S."/>
            <person name="Fan G."/>
            <person name="Whaley A.M."/>
            <person name="Farmer A.D."/>
            <person name="Sheridan J."/>
            <person name="Iwata A."/>
            <person name="Tuteja R."/>
            <person name="Penmetsa R.V."/>
            <person name="Wu W."/>
            <person name="Upadhyaya H.D."/>
            <person name="Yang S.P."/>
            <person name="Shah T."/>
            <person name="Saxena K.B."/>
            <person name="Michael T."/>
            <person name="McCombie W.R."/>
            <person name="Yang B."/>
            <person name="Zhang G."/>
            <person name="Yang H."/>
            <person name="Wang J."/>
            <person name="Spillane C."/>
            <person name="Cook D.R."/>
            <person name="May G.D."/>
            <person name="Xu X."/>
            <person name="Jackson S.A."/>
        </authorList>
    </citation>
    <scope>NUCLEOTIDE SEQUENCE [LARGE SCALE GENOMIC DNA]</scope>
</reference>
<gene>
    <name evidence="3" type="ORF">KK1_049480</name>
</gene>
<evidence type="ECO:0000313" key="4">
    <source>
        <dbReference type="Proteomes" id="UP000075243"/>
    </source>
</evidence>